<dbReference type="EMBL" id="JBJQND010000015">
    <property type="protein sequence ID" value="KAL3853629.1"/>
    <property type="molecule type" value="Genomic_DNA"/>
</dbReference>
<comment type="caution">
    <text evidence="1">The sequence shown here is derived from an EMBL/GenBank/DDBJ whole genome shotgun (WGS) entry which is preliminary data.</text>
</comment>
<sequence length="151" mass="16931">MIETLDSDALITLLKAMEPLKLAVDNRDDAMLMIAYIILEFMMNKHSNLKNVISTKLIENLKCRVEERFNNVLNLLRSLKDPSVAPSKTTLNFAGNLPSRLFGDNDVDDVAEQSSTDAENVNLSLQDEFKLLLQKDISSIAVGGKDSFKWL</sequence>
<evidence type="ECO:0000313" key="1">
    <source>
        <dbReference type="EMBL" id="KAL3853629.1"/>
    </source>
</evidence>
<keyword evidence="2" id="KW-1185">Reference proteome</keyword>
<dbReference type="Proteomes" id="UP001634394">
    <property type="component" value="Unassembled WGS sequence"/>
</dbReference>
<evidence type="ECO:0000313" key="2">
    <source>
        <dbReference type="Proteomes" id="UP001634394"/>
    </source>
</evidence>
<proteinExistence type="predicted"/>
<reference evidence="1 2" key="1">
    <citation type="submission" date="2024-11" db="EMBL/GenBank/DDBJ databases">
        <title>Chromosome-level genome assembly of the freshwater bivalve Anodonta woodiana.</title>
        <authorList>
            <person name="Chen X."/>
        </authorList>
    </citation>
    <scope>NUCLEOTIDE SEQUENCE [LARGE SCALE GENOMIC DNA]</scope>
    <source>
        <strain evidence="1">MN2024</strain>
        <tissue evidence="1">Gills</tissue>
    </source>
</reference>
<protein>
    <submittedName>
        <fullName evidence="1">Uncharacterized protein</fullName>
    </submittedName>
</protein>
<accession>A0ABD3UW03</accession>
<dbReference type="AlphaFoldDB" id="A0ABD3UW03"/>
<name>A0ABD3UW03_SINWO</name>
<gene>
    <name evidence="1" type="ORF">ACJMK2_017160</name>
</gene>
<organism evidence="1 2">
    <name type="scientific">Sinanodonta woodiana</name>
    <name type="common">Chinese pond mussel</name>
    <name type="synonym">Anodonta woodiana</name>
    <dbReference type="NCBI Taxonomy" id="1069815"/>
    <lineage>
        <taxon>Eukaryota</taxon>
        <taxon>Metazoa</taxon>
        <taxon>Spiralia</taxon>
        <taxon>Lophotrochozoa</taxon>
        <taxon>Mollusca</taxon>
        <taxon>Bivalvia</taxon>
        <taxon>Autobranchia</taxon>
        <taxon>Heteroconchia</taxon>
        <taxon>Palaeoheterodonta</taxon>
        <taxon>Unionida</taxon>
        <taxon>Unionoidea</taxon>
        <taxon>Unionidae</taxon>
        <taxon>Unioninae</taxon>
        <taxon>Sinanodonta</taxon>
    </lineage>
</organism>